<evidence type="ECO:0000313" key="1">
    <source>
        <dbReference type="EMBL" id="VTP80965.1"/>
    </source>
</evidence>
<gene>
    <name evidence="1" type="ORF">NCTC13032_06704</name>
</gene>
<accession>A0A4U9IV54</accession>
<proteinExistence type="predicted"/>
<sequence length="33" mass="3832">MQLEVILPLVAYLFVVFWPVRLCHAQKDNGALF</sequence>
<evidence type="ECO:0000313" key="2">
    <source>
        <dbReference type="Proteomes" id="UP000310719"/>
    </source>
</evidence>
<protein>
    <submittedName>
        <fullName evidence="1">Uncharacterized protein</fullName>
    </submittedName>
</protein>
<organism evidence="1 2">
    <name type="scientific">Leclercia adecarboxylata</name>
    <dbReference type="NCBI Taxonomy" id="83655"/>
    <lineage>
        <taxon>Bacteria</taxon>
        <taxon>Pseudomonadati</taxon>
        <taxon>Pseudomonadota</taxon>
        <taxon>Gammaproteobacteria</taxon>
        <taxon>Enterobacterales</taxon>
        <taxon>Enterobacteriaceae</taxon>
        <taxon>Leclercia</taxon>
    </lineage>
</organism>
<name>A0A4U9IV54_9ENTR</name>
<dbReference type="Proteomes" id="UP000310719">
    <property type="component" value="Chromosome"/>
</dbReference>
<dbReference type="EMBL" id="LR590464">
    <property type="protein sequence ID" value="VTP80965.1"/>
    <property type="molecule type" value="Genomic_DNA"/>
</dbReference>
<reference evidence="1 2" key="1">
    <citation type="submission" date="2019-05" db="EMBL/GenBank/DDBJ databases">
        <authorList>
            <consortium name="Pathogen Informatics"/>
        </authorList>
    </citation>
    <scope>NUCLEOTIDE SEQUENCE [LARGE SCALE GENOMIC DNA]</scope>
    <source>
        <strain evidence="1 2">NCTC13032</strain>
    </source>
</reference>
<dbReference type="AlphaFoldDB" id="A0A4U9IV54"/>